<organism evidence="1 2">
    <name type="scientific">Bacillus infantis</name>
    <dbReference type="NCBI Taxonomy" id="324767"/>
    <lineage>
        <taxon>Bacteria</taxon>
        <taxon>Bacillati</taxon>
        <taxon>Bacillota</taxon>
        <taxon>Bacilli</taxon>
        <taxon>Bacillales</taxon>
        <taxon>Bacillaceae</taxon>
        <taxon>Bacillus</taxon>
    </lineage>
</organism>
<evidence type="ECO:0000313" key="1">
    <source>
        <dbReference type="EMBL" id="TYS60716.1"/>
    </source>
</evidence>
<dbReference type="RefSeq" id="WP_148950864.1">
    <property type="nucleotide sequence ID" value="NZ_VTES01000006.1"/>
</dbReference>
<gene>
    <name evidence="1" type="ORF">FZD47_21140</name>
</gene>
<dbReference type="Proteomes" id="UP000323732">
    <property type="component" value="Unassembled WGS sequence"/>
</dbReference>
<proteinExistence type="predicted"/>
<sequence>MTKLFIIGNGFDQDHKLKTSYNDFREYLLSQHPEINMEEFNAPTEHYDKDGERVYDRVEVLSMLFFLINEAENNTEWWSELESSLGHLDFSPAFDYNEDILDEDGHVHYFRTANRNEDIGSGLVIPTLTIQHLFADWINNIDLNAAKVKSDFQRLVSVQDCFLSFNYTDTLEEIYKIAEDNVCHIHGKQNEKIFFGHGNTEDQTDYYMQMYIGSEDSLNAINRQLLKNTDEAIENNLDFFDDLEKANIKEIYSYGFSFGKVDHIYLKEIFSRINTENVMFYLNDYDYYNHDEYQQILINCGYKGTFDTFHIAAD</sequence>
<dbReference type="AlphaFoldDB" id="A0A5D4SG03"/>
<protein>
    <recommendedName>
        <fullName evidence="3">Bacteriophage abortive infection AbiH</fullName>
    </recommendedName>
</protein>
<dbReference type="Pfam" id="PF14253">
    <property type="entry name" value="AbiH"/>
    <property type="match status" value="1"/>
</dbReference>
<accession>A0A5D4SG03</accession>
<dbReference type="InterPro" id="IPR025935">
    <property type="entry name" value="AbiH"/>
</dbReference>
<name>A0A5D4SG03_9BACI</name>
<reference evidence="1 2" key="1">
    <citation type="submission" date="2019-08" db="EMBL/GenBank/DDBJ databases">
        <title>Bacillus genomes from the desert of Cuatro Cienegas, Coahuila.</title>
        <authorList>
            <person name="Olmedo-Alvarez G."/>
        </authorList>
    </citation>
    <scope>NUCLEOTIDE SEQUENCE [LARGE SCALE GENOMIC DNA]</scope>
    <source>
        <strain evidence="1 2">CH37_1T</strain>
    </source>
</reference>
<dbReference type="EMBL" id="VTES01000006">
    <property type="protein sequence ID" value="TYS60716.1"/>
    <property type="molecule type" value="Genomic_DNA"/>
</dbReference>
<evidence type="ECO:0000313" key="2">
    <source>
        <dbReference type="Proteomes" id="UP000323732"/>
    </source>
</evidence>
<evidence type="ECO:0008006" key="3">
    <source>
        <dbReference type="Google" id="ProtNLM"/>
    </source>
</evidence>
<comment type="caution">
    <text evidence="1">The sequence shown here is derived from an EMBL/GenBank/DDBJ whole genome shotgun (WGS) entry which is preliminary data.</text>
</comment>